<protein>
    <submittedName>
        <fullName evidence="1">Uncharacterized protein</fullName>
    </submittedName>
</protein>
<dbReference type="AlphaFoldDB" id="A0A7X0VWY4"/>
<keyword evidence="2" id="KW-1185">Reference proteome</keyword>
<dbReference type="EMBL" id="JACJVO010000028">
    <property type="protein sequence ID" value="MBB6733719.1"/>
    <property type="molecule type" value="Genomic_DNA"/>
</dbReference>
<gene>
    <name evidence="1" type="ORF">H7C18_22605</name>
</gene>
<sequence>MMATVEPLPFPDVESPLRSKISYMELFLLDRDPFVPVPRVVWLHLYCDGFSGWGRCEIPLMRKHLDLLQWASVFLSWREHPLAECLDQARVHGESWGAERRILAQSALLDLAERMAAPFRRRTSLMPEPRADELIDRSESYCYYALKLRR</sequence>
<organism evidence="1 2">
    <name type="scientific">Cohnella zeiphila</name>
    <dbReference type="NCBI Taxonomy" id="2761120"/>
    <lineage>
        <taxon>Bacteria</taxon>
        <taxon>Bacillati</taxon>
        <taxon>Bacillota</taxon>
        <taxon>Bacilli</taxon>
        <taxon>Bacillales</taxon>
        <taxon>Paenibacillaceae</taxon>
        <taxon>Cohnella</taxon>
    </lineage>
</organism>
<dbReference type="RefSeq" id="WP_185131370.1">
    <property type="nucleotide sequence ID" value="NZ_JACJVO010000028.1"/>
</dbReference>
<evidence type="ECO:0000313" key="1">
    <source>
        <dbReference type="EMBL" id="MBB6733719.1"/>
    </source>
</evidence>
<accession>A0A7X0VWY4</accession>
<reference evidence="1 2" key="1">
    <citation type="submission" date="2020-08" db="EMBL/GenBank/DDBJ databases">
        <title>Cohnella phylogeny.</title>
        <authorList>
            <person name="Dunlap C."/>
        </authorList>
    </citation>
    <scope>NUCLEOTIDE SEQUENCE [LARGE SCALE GENOMIC DNA]</scope>
    <source>
        <strain evidence="1 2">CBP 2801</strain>
    </source>
</reference>
<dbReference type="Proteomes" id="UP000564644">
    <property type="component" value="Unassembled WGS sequence"/>
</dbReference>
<comment type="caution">
    <text evidence="1">The sequence shown here is derived from an EMBL/GenBank/DDBJ whole genome shotgun (WGS) entry which is preliminary data.</text>
</comment>
<name>A0A7X0VWY4_9BACL</name>
<evidence type="ECO:0000313" key="2">
    <source>
        <dbReference type="Proteomes" id="UP000564644"/>
    </source>
</evidence>
<proteinExistence type="predicted"/>